<organism evidence="2 3">
    <name type="scientific">Streptantibioticus silvisoli</name>
    <dbReference type="NCBI Taxonomy" id="2705255"/>
    <lineage>
        <taxon>Bacteria</taxon>
        <taxon>Bacillati</taxon>
        <taxon>Actinomycetota</taxon>
        <taxon>Actinomycetes</taxon>
        <taxon>Kitasatosporales</taxon>
        <taxon>Streptomycetaceae</taxon>
        <taxon>Streptantibioticus</taxon>
    </lineage>
</organism>
<name>A0ABT6W015_9ACTN</name>
<gene>
    <name evidence="2" type="ORF">POF43_015385</name>
</gene>
<protein>
    <submittedName>
        <fullName evidence="2">Nucleoside 2-deoxyribosyltransferase</fullName>
    </submittedName>
</protein>
<keyword evidence="3" id="KW-1185">Reference proteome</keyword>
<comment type="caution">
    <text evidence="2">The sequence shown here is derived from an EMBL/GenBank/DDBJ whole genome shotgun (WGS) entry which is preliminary data.</text>
</comment>
<dbReference type="Pfam" id="PF05014">
    <property type="entry name" value="Nuc_deoxyrib_tr"/>
    <property type="match status" value="1"/>
</dbReference>
<dbReference type="Proteomes" id="UP001156398">
    <property type="component" value="Unassembled WGS sequence"/>
</dbReference>
<dbReference type="Gene3D" id="3.40.50.450">
    <property type="match status" value="1"/>
</dbReference>
<dbReference type="SUPFAM" id="SSF52309">
    <property type="entry name" value="N-(deoxy)ribosyltransferase-like"/>
    <property type="match status" value="1"/>
</dbReference>
<dbReference type="EMBL" id="JAAGKO020000020">
    <property type="protein sequence ID" value="MDI5964081.1"/>
    <property type="molecule type" value="Genomic_DNA"/>
</dbReference>
<feature type="region of interest" description="Disordered" evidence="1">
    <location>
        <begin position="150"/>
        <end position="193"/>
    </location>
</feature>
<evidence type="ECO:0000313" key="3">
    <source>
        <dbReference type="Proteomes" id="UP001156398"/>
    </source>
</evidence>
<feature type="compositionally biased region" description="Polar residues" evidence="1">
    <location>
        <begin position="184"/>
        <end position="193"/>
    </location>
</feature>
<sequence length="193" mass="20282">MTAVLAYVTAPVGIDAYQALGHELRAALESLGATTVLADHPTQTVNAKVAQGANPVDASCDFVDARAATIGHCDLLVAVLDGGHPDVLVDIGMAYALGTDCYGLHLHGEAPDGLHTRMLDGQLRSVPDLLAHLRVHLRFHDLVEPERLLRRGSHGDDEEGAGDQTGAEREVRGGPVASPLTEHPGQSQDQTGP</sequence>
<evidence type="ECO:0000256" key="1">
    <source>
        <dbReference type="SAM" id="MobiDB-lite"/>
    </source>
</evidence>
<evidence type="ECO:0000313" key="2">
    <source>
        <dbReference type="EMBL" id="MDI5964081.1"/>
    </source>
</evidence>
<dbReference type="InterPro" id="IPR007710">
    <property type="entry name" value="Nucleoside_deoxyribTrfase"/>
</dbReference>
<accession>A0ABT6W015</accession>
<reference evidence="2 3" key="1">
    <citation type="submission" date="2023-05" db="EMBL/GenBank/DDBJ databases">
        <title>Streptantibioticus silvisoli sp. nov., acidotolerant actinomycetes 1 from pine litter.</title>
        <authorList>
            <person name="Swiecimska M."/>
            <person name="Golinska P."/>
            <person name="Sangal V."/>
            <person name="Wachnowicz B."/>
            <person name="Goodfellow M."/>
        </authorList>
    </citation>
    <scope>NUCLEOTIDE SEQUENCE [LARGE SCALE GENOMIC DNA]</scope>
    <source>
        <strain evidence="2 3">SL54</strain>
    </source>
</reference>
<proteinExistence type="predicted"/>